<reference evidence="2" key="1">
    <citation type="journal article" date="2021" name="PeerJ">
        <title>Extensive microbial diversity within the chicken gut microbiome revealed by metagenomics and culture.</title>
        <authorList>
            <person name="Gilroy R."/>
            <person name="Ravi A."/>
            <person name="Getino M."/>
            <person name="Pursley I."/>
            <person name="Horton D.L."/>
            <person name="Alikhan N.F."/>
            <person name="Baker D."/>
            <person name="Gharbi K."/>
            <person name="Hall N."/>
            <person name="Watson M."/>
            <person name="Adriaenssens E.M."/>
            <person name="Foster-Nyarko E."/>
            <person name="Jarju S."/>
            <person name="Secka A."/>
            <person name="Antonio M."/>
            <person name="Oren A."/>
            <person name="Chaudhuri R.R."/>
            <person name="La Ragione R."/>
            <person name="Hildebrand F."/>
            <person name="Pallen M.J."/>
        </authorList>
    </citation>
    <scope>NUCLEOTIDE SEQUENCE</scope>
    <source>
        <strain evidence="2">ChiHjej12B11-9795</strain>
    </source>
</reference>
<accession>A0A9D2KW18</accession>
<comment type="caution">
    <text evidence="2">The sequence shown here is derived from an EMBL/GenBank/DDBJ whole genome shotgun (WGS) entry which is preliminary data.</text>
</comment>
<dbReference type="Pfam" id="PF17170">
    <property type="entry name" value="DUF5128"/>
    <property type="match status" value="1"/>
</dbReference>
<dbReference type="EMBL" id="DWZI01000065">
    <property type="protein sequence ID" value="HJA87002.1"/>
    <property type="molecule type" value="Genomic_DNA"/>
</dbReference>
<organism evidence="2 3">
    <name type="scientific">Candidatus Bacteroides avicola</name>
    <dbReference type="NCBI Taxonomy" id="2838468"/>
    <lineage>
        <taxon>Bacteria</taxon>
        <taxon>Pseudomonadati</taxon>
        <taxon>Bacteroidota</taxon>
        <taxon>Bacteroidia</taxon>
        <taxon>Bacteroidales</taxon>
        <taxon>Bacteroidaceae</taxon>
        <taxon>Bacteroides</taxon>
    </lineage>
</organism>
<feature type="chain" id="PRO_5039105856" evidence="1">
    <location>
        <begin position="25"/>
        <end position="400"/>
    </location>
</feature>
<keyword evidence="1" id="KW-0732">Signal</keyword>
<reference evidence="2" key="2">
    <citation type="submission" date="2021-04" db="EMBL/GenBank/DDBJ databases">
        <authorList>
            <person name="Gilroy R."/>
        </authorList>
    </citation>
    <scope>NUCLEOTIDE SEQUENCE</scope>
    <source>
        <strain evidence="2">ChiHjej12B11-9795</strain>
    </source>
</reference>
<evidence type="ECO:0000256" key="1">
    <source>
        <dbReference type="SAM" id="SignalP"/>
    </source>
</evidence>
<proteinExistence type="predicted"/>
<protein>
    <submittedName>
        <fullName evidence="2">6-bladed beta-propeller</fullName>
    </submittedName>
</protein>
<dbReference type="Gene3D" id="2.120.10.30">
    <property type="entry name" value="TolB, C-terminal domain"/>
    <property type="match status" value="1"/>
</dbReference>
<evidence type="ECO:0000313" key="2">
    <source>
        <dbReference type="EMBL" id="HJA87002.1"/>
    </source>
</evidence>
<name>A0A9D2KW18_9BACE</name>
<dbReference type="AlphaFoldDB" id="A0A9D2KW18"/>
<dbReference type="Proteomes" id="UP000823862">
    <property type="component" value="Unassembled WGS sequence"/>
</dbReference>
<dbReference type="PROSITE" id="PS51257">
    <property type="entry name" value="PROKAR_LIPOPROTEIN"/>
    <property type="match status" value="1"/>
</dbReference>
<evidence type="ECO:0000313" key="3">
    <source>
        <dbReference type="Proteomes" id="UP000823862"/>
    </source>
</evidence>
<dbReference type="InterPro" id="IPR011042">
    <property type="entry name" value="6-blade_b-propeller_TolB-like"/>
</dbReference>
<gene>
    <name evidence="2" type="ORF">H9950_12585</name>
</gene>
<feature type="signal peptide" evidence="1">
    <location>
        <begin position="1"/>
        <end position="24"/>
    </location>
</feature>
<sequence>MKAVKLWGLSALAMVLGACGGNQSAGELTLDNLPVVATMEAVGQDSVCVLHLDKLGKDTLTIALSQYLEDFRLVRLDNRDEALTRGGGVCLGNYFITGGGSREACRLFDKDGRFLFRVGNNGQGPGEYWAVYDKQIDEQNRRIYLMPWNATSLLVYDLDTGAYLSSIPLPTMVPKGVFTVDAAKQTVIVGMLPFNDIEGARVVWQQDFEGNVLQGIDATPYAVVPDFSNEVSNMDNMEGTFDFYLFTWVTQADTLYHYIAEENRLKPVFTLNMPGDPIQHSYTELPDCYLMDVTLEWAQNQYGTYVSKRAIILVDKRTGRGGFVQFVNDKVGNLPVDNAAFLFNNGYFMQSIEPGELALRIDEALSSPGGLTLKQQDELKSLRASINEDDNTYLFVGKLK</sequence>